<dbReference type="InterPro" id="IPR021278">
    <property type="entry name" value="ATP19"/>
</dbReference>
<dbReference type="PANTHER" id="PTHR28074:SF1">
    <property type="entry name" value="ATP SYNTHASE SUBUNIT K, MITOCHONDRIAL"/>
    <property type="match status" value="1"/>
</dbReference>
<dbReference type="AlphaFoldDB" id="A0A167XZN6"/>
<evidence type="ECO:0000256" key="1">
    <source>
        <dbReference type="ARBA" id="ARBA00004325"/>
    </source>
</evidence>
<evidence type="ECO:0000313" key="6">
    <source>
        <dbReference type="Proteomes" id="UP000242877"/>
    </source>
</evidence>
<reference evidence="5 6" key="1">
    <citation type="journal article" date="2016" name="Genome Biol. Evol.">
        <title>Divergent and convergent evolution of fungal pathogenicity.</title>
        <authorList>
            <person name="Shang Y."/>
            <person name="Xiao G."/>
            <person name="Zheng P."/>
            <person name="Cen K."/>
            <person name="Zhan S."/>
            <person name="Wang C."/>
        </authorList>
    </citation>
    <scope>NUCLEOTIDE SEQUENCE [LARGE SCALE GENOMIC DNA]</scope>
    <source>
        <strain evidence="5 6">ARSEF 7405</strain>
    </source>
</reference>
<evidence type="ECO:0000256" key="3">
    <source>
        <dbReference type="ARBA" id="ARBA00023136"/>
    </source>
</evidence>
<dbReference type="Pfam" id="PF11022">
    <property type="entry name" value="ATP19"/>
    <property type="match status" value="1"/>
</dbReference>
<keyword evidence="4" id="KW-0812">Transmembrane</keyword>
<dbReference type="Proteomes" id="UP000242877">
    <property type="component" value="Unassembled WGS sequence"/>
</dbReference>
<keyword evidence="3 4" id="KW-0472">Membrane</keyword>
<dbReference type="GO" id="GO:0031966">
    <property type="term" value="C:mitochondrial membrane"/>
    <property type="evidence" value="ECO:0007669"/>
    <property type="project" value="UniProtKB-SubCell"/>
</dbReference>
<keyword evidence="4" id="KW-1133">Transmembrane helix</keyword>
<proteinExistence type="predicted"/>
<gene>
    <name evidence="5" type="ORF">AAP_03772</name>
</gene>
<keyword evidence="2" id="KW-0496">Mitochondrion</keyword>
<dbReference type="EMBL" id="AZGZ01000016">
    <property type="protein sequence ID" value="KZZ90677.1"/>
    <property type="molecule type" value="Genomic_DNA"/>
</dbReference>
<dbReference type="GO" id="GO:0015986">
    <property type="term" value="P:proton motive force-driven ATP synthesis"/>
    <property type="evidence" value="ECO:0007669"/>
    <property type="project" value="TreeGrafter"/>
</dbReference>
<evidence type="ECO:0000313" key="5">
    <source>
        <dbReference type="EMBL" id="KZZ90677.1"/>
    </source>
</evidence>
<accession>A0A167XZN6</accession>
<feature type="transmembrane region" description="Helical" evidence="4">
    <location>
        <begin position="12"/>
        <end position="32"/>
    </location>
</feature>
<comment type="subcellular location">
    <subcellularLocation>
        <location evidence="1">Mitochondrion membrane</location>
    </subcellularLocation>
</comment>
<protein>
    <submittedName>
        <fullName evidence="5">Uncharacterized protein</fullName>
    </submittedName>
</protein>
<organism evidence="5 6">
    <name type="scientific">Ascosphaera apis ARSEF 7405</name>
    <dbReference type="NCBI Taxonomy" id="392613"/>
    <lineage>
        <taxon>Eukaryota</taxon>
        <taxon>Fungi</taxon>
        <taxon>Dikarya</taxon>
        <taxon>Ascomycota</taxon>
        <taxon>Pezizomycotina</taxon>
        <taxon>Eurotiomycetes</taxon>
        <taxon>Eurotiomycetidae</taxon>
        <taxon>Onygenales</taxon>
        <taxon>Ascosphaeraceae</taxon>
        <taxon>Ascosphaera</taxon>
    </lineage>
</organism>
<dbReference type="VEuPathDB" id="FungiDB:AAP_03772"/>
<keyword evidence="6" id="KW-1185">Reference proteome</keyword>
<name>A0A167XZN6_9EURO</name>
<comment type="caution">
    <text evidence="5">The sequence shown here is derived from an EMBL/GenBank/DDBJ whole genome shotgun (WGS) entry which is preliminary data.</text>
</comment>
<evidence type="ECO:0000256" key="2">
    <source>
        <dbReference type="ARBA" id="ARBA00023128"/>
    </source>
</evidence>
<evidence type="ECO:0000256" key="4">
    <source>
        <dbReference type="SAM" id="Phobius"/>
    </source>
</evidence>
<dbReference type="OrthoDB" id="2094445at2759"/>
<dbReference type="PANTHER" id="PTHR28074">
    <property type="entry name" value="ATP SYNTHASE SUBUNIT K, MITOCHONDRIAL"/>
    <property type="match status" value="1"/>
</dbReference>
<sequence>MVATYTLFGRQVGSHVLSMATIGTLVGGIALASGGKKEKTAEPPIVAGSKDEEQFIKYVLARDEQAMRRTSCKMFRLRRQRVPRRHTKFNYTRRCCSGLDEALFLISHVYFKDAIAYIHAFGTQLVVLFSRKDVSDFTASQACKEGISVFITAAPSAIKQLLMELRENRVLDDLRSTCGRVSREDTIEIEYDTGSFAFVIIVSAKVKPGNRPKSKTRGYY</sequence>